<evidence type="ECO:0000313" key="2">
    <source>
        <dbReference type="Proteomes" id="UP000820818"/>
    </source>
</evidence>
<evidence type="ECO:0000313" key="1">
    <source>
        <dbReference type="EMBL" id="KAI9554117.1"/>
    </source>
</evidence>
<organism evidence="1 2">
    <name type="scientific">Daphnia sinensis</name>
    <dbReference type="NCBI Taxonomy" id="1820382"/>
    <lineage>
        <taxon>Eukaryota</taxon>
        <taxon>Metazoa</taxon>
        <taxon>Ecdysozoa</taxon>
        <taxon>Arthropoda</taxon>
        <taxon>Crustacea</taxon>
        <taxon>Branchiopoda</taxon>
        <taxon>Diplostraca</taxon>
        <taxon>Cladocera</taxon>
        <taxon>Anomopoda</taxon>
        <taxon>Daphniidae</taxon>
        <taxon>Daphnia</taxon>
        <taxon>Daphnia similis group</taxon>
    </lineage>
</organism>
<reference evidence="1 2" key="1">
    <citation type="submission" date="2022-05" db="EMBL/GenBank/DDBJ databases">
        <title>A multi-omics perspective on studying reproductive biology in Daphnia sinensis.</title>
        <authorList>
            <person name="Jia J."/>
        </authorList>
    </citation>
    <scope>NUCLEOTIDE SEQUENCE [LARGE SCALE GENOMIC DNA]</scope>
    <source>
        <strain evidence="1 2">WSL</strain>
    </source>
</reference>
<proteinExistence type="predicted"/>
<keyword evidence="2" id="KW-1185">Reference proteome</keyword>
<dbReference type="EMBL" id="WJBH02000008">
    <property type="protein sequence ID" value="KAI9554117.1"/>
    <property type="molecule type" value="Genomic_DNA"/>
</dbReference>
<sequence>MGTVLALGHSSIILYYVKFNLIGLLFADRQTLQLELARNGQLRKTLPFLSFLLDDENWMRKLNTLQYLGDALRFVALVRTVLAGEITVEEANRITIAQGLVKITDIVMQKMILLDRGCPVATREHVIDLFDGFKQLWDRFSQLQNAEKKTFLDYFECQQVDNFIRDHVIDRSTLQLAGSFAMAAILGPAGSTITEELSLDVIPKFVFKDDMESGNFFVSLERRSIAWQPSTIPPQHQELILADLEKNRCLAEARSVLISVVTHLQSNSEPLVVSKVAGRSYDRTPRIERHRRRPQQTFEIGSPSQRLAQLTSQKLRADAQPGGILESVLQIMNVISGTQPVPVELTPDKSLLYANRQIEGPEWDGIPAVLKMEHLGHLLLIVESVAKS</sequence>
<accession>A0AAD5PP83</accession>
<dbReference type="Proteomes" id="UP000820818">
    <property type="component" value="Linkage Group LG8"/>
</dbReference>
<gene>
    <name evidence="1" type="ORF">GHT06_019389</name>
</gene>
<protein>
    <submittedName>
        <fullName evidence="1">Uncharacterized protein</fullName>
    </submittedName>
</protein>
<comment type="caution">
    <text evidence="1">The sequence shown here is derived from an EMBL/GenBank/DDBJ whole genome shotgun (WGS) entry which is preliminary data.</text>
</comment>
<dbReference type="AlphaFoldDB" id="A0AAD5PP83"/>
<name>A0AAD5PP83_9CRUS</name>